<organism evidence="2 3">
    <name type="scientific">Mycena venus</name>
    <dbReference type="NCBI Taxonomy" id="2733690"/>
    <lineage>
        <taxon>Eukaryota</taxon>
        <taxon>Fungi</taxon>
        <taxon>Dikarya</taxon>
        <taxon>Basidiomycota</taxon>
        <taxon>Agaricomycotina</taxon>
        <taxon>Agaricomycetes</taxon>
        <taxon>Agaricomycetidae</taxon>
        <taxon>Agaricales</taxon>
        <taxon>Marasmiineae</taxon>
        <taxon>Mycenaceae</taxon>
        <taxon>Mycena</taxon>
    </lineage>
</organism>
<protein>
    <submittedName>
        <fullName evidence="2">Uncharacterized protein</fullName>
    </submittedName>
</protein>
<accession>A0A8H6Z201</accession>
<dbReference type="AlphaFoldDB" id="A0A8H6Z201"/>
<evidence type="ECO:0000256" key="1">
    <source>
        <dbReference type="SAM" id="MobiDB-lite"/>
    </source>
</evidence>
<dbReference type="EMBL" id="JACAZI010000002">
    <property type="protein sequence ID" value="KAF7369202.1"/>
    <property type="molecule type" value="Genomic_DNA"/>
</dbReference>
<evidence type="ECO:0000313" key="3">
    <source>
        <dbReference type="Proteomes" id="UP000620124"/>
    </source>
</evidence>
<comment type="caution">
    <text evidence="2">The sequence shown here is derived from an EMBL/GenBank/DDBJ whole genome shotgun (WGS) entry which is preliminary data.</text>
</comment>
<sequence>MSSAGLSPTGSAFLGRTRNACAAYDRNSASSSSASVSAWSVLLHNDDPDHLSVPTPRTTRCRRPPTDAMGSRNRVSLRTCVCSHYGPKALLPLLPARAMVPPTSLTFVPIIPLRSLLLPSPHLPSLAYSSSLFYSLPATPIDTTPFFFSNLPS</sequence>
<name>A0A8H6Z201_9AGAR</name>
<keyword evidence="3" id="KW-1185">Reference proteome</keyword>
<proteinExistence type="predicted"/>
<feature type="region of interest" description="Disordered" evidence="1">
    <location>
        <begin position="50"/>
        <end position="70"/>
    </location>
</feature>
<dbReference type="Proteomes" id="UP000620124">
    <property type="component" value="Unassembled WGS sequence"/>
</dbReference>
<evidence type="ECO:0000313" key="2">
    <source>
        <dbReference type="EMBL" id="KAF7369202.1"/>
    </source>
</evidence>
<reference evidence="2" key="1">
    <citation type="submission" date="2020-05" db="EMBL/GenBank/DDBJ databases">
        <title>Mycena genomes resolve the evolution of fungal bioluminescence.</title>
        <authorList>
            <person name="Tsai I.J."/>
        </authorList>
    </citation>
    <scope>NUCLEOTIDE SEQUENCE</scope>
    <source>
        <strain evidence="2">CCC161011</strain>
    </source>
</reference>
<gene>
    <name evidence="2" type="ORF">MVEN_00247700</name>
</gene>